<evidence type="ECO:0000313" key="9">
    <source>
        <dbReference type="EMBL" id="URE07452.1"/>
    </source>
</evidence>
<dbReference type="EC" id="2.3.1.30" evidence="4"/>
<dbReference type="Gene3D" id="1.10.3130.10">
    <property type="entry name" value="serine acetyltransferase, domain 1"/>
    <property type="match status" value="1"/>
</dbReference>
<organism evidence="9 10">
    <name type="scientific">Musa troglodytarum</name>
    <name type="common">fe'i banana</name>
    <dbReference type="NCBI Taxonomy" id="320322"/>
    <lineage>
        <taxon>Eukaryota</taxon>
        <taxon>Viridiplantae</taxon>
        <taxon>Streptophyta</taxon>
        <taxon>Embryophyta</taxon>
        <taxon>Tracheophyta</taxon>
        <taxon>Spermatophyta</taxon>
        <taxon>Magnoliopsida</taxon>
        <taxon>Liliopsida</taxon>
        <taxon>Zingiberales</taxon>
        <taxon>Musaceae</taxon>
        <taxon>Musa</taxon>
    </lineage>
</organism>
<comment type="subunit">
    <text evidence="3">Homomultimer.</text>
</comment>
<dbReference type="PROSITE" id="PS00101">
    <property type="entry name" value="HEXAPEP_TRANSFERASES"/>
    <property type="match status" value="1"/>
</dbReference>
<evidence type="ECO:0000313" key="10">
    <source>
        <dbReference type="Proteomes" id="UP001055439"/>
    </source>
</evidence>
<dbReference type="SMART" id="SM00971">
    <property type="entry name" value="SATase_N"/>
    <property type="match status" value="1"/>
</dbReference>
<keyword evidence="10" id="KW-1185">Reference proteome</keyword>
<dbReference type="FunFam" id="1.10.3130.10:FF:000005">
    <property type="entry name" value="Serine acetyltransferase 4"/>
    <property type="match status" value="1"/>
</dbReference>
<evidence type="ECO:0000256" key="1">
    <source>
        <dbReference type="ARBA" id="ARBA00004876"/>
    </source>
</evidence>
<comment type="pathway">
    <text evidence="1">Amino-acid biosynthesis; L-cysteine biosynthesis; L-cysteine from L-serine: step 1/2.</text>
</comment>
<dbReference type="InterPro" id="IPR018357">
    <property type="entry name" value="Hexapep_transf_CS"/>
</dbReference>
<evidence type="ECO:0000256" key="7">
    <source>
        <dbReference type="ARBA" id="ARBA00023315"/>
    </source>
</evidence>
<dbReference type="PANTHER" id="PTHR42811">
    <property type="entry name" value="SERINE ACETYLTRANSFERASE"/>
    <property type="match status" value="1"/>
</dbReference>
<proteinExistence type="inferred from homology"/>
<keyword evidence="6" id="KW-0808">Transferase</keyword>
<dbReference type="InterPro" id="IPR045304">
    <property type="entry name" value="LbH_SAT"/>
</dbReference>
<gene>
    <name evidence="9" type="ORF">MUK42_19898</name>
</gene>
<dbReference type="OrthoDB" id="25818at2759"/>
<dbReference type="AlphaFoldDB" id="A0A9E7G7U8"/>
<dbReference type="InterPro" id="IPR011004">
    <property type="entry name" value="Trimer_LpxA-like_sf"/>
</dbReference>
<name>A0A9E7G7U8_9LILI</name>
<dbReference type="Gene3D" id="2.160.10.10">
    <property type="entry name" value="Hexapeptide repeat proteins"/>
    <property type="match status" value="1"/>
</dbReference>
<dbReference type="InterPro" id="IPR042122">
    <property type="entry name" value="Ser_AcTrfase_N_sf"/>
</dbReference>
<sequence>MARRCVVIQDVEEGEELKSKGRVSSRRCRTEMMFPMYAMGSFKPNSIARTILDTAGDPIWDSVRADARFEADKEQILSSFLYASVLSHDCFERSLGFVLANRLQNATLLATQLMDIFDDVMMNDRGIQRSIRLDAQAFKDRDPACASYSWALLYLKGYHSLQSYRIAHALWNRGRKILALALQSRISELQELVREYYWIMEQGVTLGGTGKEVGDRHPKIGQGALIGASATVLGNIVIGEGAMIAAGSLVLKDVPPHSMAVGNPAKIVGYIQDEDPSLTMKHDAGKDYFEHVAASSSDGLNNVCIIINIVLASFRLSRVKSEVFMSQNLFKTEVIWSS</sequence>
<dbReference type="EMBL" id="CP097507">
    <property type="protein sequence ID" value="URE07452.1"/>
    <property type="molecule type" value="Genomic_DNA"/>
</dbReference>
<dbReference type="Pfam" id="PF06426">
    <property type="entry name" value="SATase_N"/>
    <property type="match status" value="1"/>
</dbReference>
<dbReference type="GO" id="GO:0009001">
    <property type="term" value="F:serine O-acetyltransferase activity"/>
    <property type="evidence" value="ECO:0007669"/>
    <property type="project" value="UniProtKB-EC"/>
</dbReference>
<protein>
    <recommendedName>
        <fullName evidence="4">serine O-acetyltransferase</fullName>
        <ecNumber evidence="4">2.3.1.30</ecNumber>
    </recommendedName>
</protein>
<evidence type="ECO:0000256" key="6">
    <source>
        <dbReference type="ARBA" id="ARBA00022679"/>
    </source>
</evidence>
<dbReference type="InterPro" id="IPR010493">
    <property type="entry name" value="Ser_AcTrfase_N"/>
</dbReference>
<dbReference type="GO" id="GO:0006535">
    <property type="term" value="P:cysteine biosynthetic process from serine"/>
    <property type="evidence" value="ECO:0007669"/>
    <property type="project" value="InterPro"/>
</dbReference>
<keyword evidence="5" id="KW-0028">Amino-acid biosynthesis</keyword>
<dbReference type="Proteomes" id="UP001055439">
    <property type="component" value="Chromosome 5"/>
</dbReference>
<dbReference type="GO" id="GO:0005737">
    <property type="term" value="C:cytoplasm"/>
    <property type="evidence" value="ECO:0007669"/>
    <property type="project" value="InterPro"/>
</dbReference>
<evidence type="ECO:0000256" key="5">
    <source>
        <dbReference type="ARBA" id="ARBA00022605"/>
    </source>
</evidence>
<dbReference type="Pfam" id="PF00132">
    <property type="entry name" value="Hexapep"/>
    <property type="match status" value="1"/>
</dbReference>
<dbReference type="SUPFAM" id="SSF51161">
    <property type="entry name" value="Trimeric LpxA-like enzymes"/>
    <property type="match status" value="1"/>
</dbReference>
<evidence type="ECO:0000256" key="2">
    <source>
        <dbReference type="ARBA" id="ARBA00007274"/>
    </source>
</evidence>
<evidence type="ECO:0000256" key="4">
    <source>
        <dbReference type="ARBA" id="ARBA00013266"/>
    </source>
</evidence>
<evidence type="ECO:0000259" key="8">
    <source>
        <dbReference type="SMART" id="SM00971"/>
    </source>
</evidence>
<dbReference type="CDD" id="cd03354">
    <property type="entry name" value="LbH_SAT"/>
    <property type="match status" value="1"/>
</dbReference>
<keyword evidence="7" id="KW-0012">Acyltransferase</keyword>
<feature type="domain" description="Serine acetyltransferase N-terminal" evidence="8">
    <location>
        <begin position="59"/>
        <end position="163"/>
    </location>
</feature>
<reference evidence="9" key="1">
    <citation type="submission" date="2022-05" db="EMBL/GenBank/DDBJ databases">
        <title>The Musa troglodytarum L. genome provides insights into the mechanism of non-climacteric behaviour and enrichment of carotenoids.</title>
        <authorList>
            <person name="Wang J."/>
        </authorList>
    </citation>
    <scope>NUCLEOTIDE SEQUENCE</scope>
    <source>
        <tissue evidence="9">Leaf</tissue>
    </source>
</reference>
<evidence type="ECO:0000256" key="3">
    <source>
        <dbReference type="ARBA" id="ARBA00011553"/>
    </source>
</evidence>
<accession>A0A9E7G7U8</accession>
<dbReference type="InterPro" id="IPR001451">
    <property type="entry name" value="Hexapep"/>
</dbReference>
<comment type="similarity">
    <text evidence="2">Belongs to the transferase hexapeptide repeat family.</text>
</comment>